<protein>
    <submittedName>
        <fullName evidence="3">BTB domain-containing protein</fullName>
    </submittedName>
</protein>
<organism evidence="2 3">
    <name type="scientific">Caenorhabditis tropicalis</name>
    <dbReference type="NCBI Taxonomy" id="1561998"/>
    <lineage>
        <taxon>Eukaryota</taxon>
        <taxon>Metazoa</taxon>
        <taxon>Ecdysozoa</taxon>
        <taxon>Nematoda</taxon>
        <taxon>Chromadorea</taxon>
        <taxon>Rhabditida</taxon>
        <taxon>Rhabditina</taxon>
        <taxon>Rhabditomorpha</taxon>
        <taxon>Rhabditoidea</taxon>
        <taxon>Rhabditidae</taxon>
        <taxon>Peloderinae</taxon>
        <taxon>Caenorhabditis</taxon>
    </lineage>
</organism>
<dbReference type="InterPro" id="IPR052664">
    <property type="entry name" value="BTB-MATH_domain_protein"/>
</dbReference>
<dbReference type="eggNOG" id="ENOG502RT69">
    <property type="taxonomic scope" value="Eukaryota"/>
</dbReference>
<reference evidence="3" key="1">
    <citation type="submission" date="2016-11" db="UniProtKB">
        <authorList>
            <consortium name="WormBaseParasite"/>
        </authorList>
    </citation>
    <scope>IDENTIFICATION</scope>
</reference>
<dbReference type="PROSITE" id="PS50097">
    <property type="entry name" value="BTB"/>
    <property type="match status" value="1"/>
</dbReference>
<evidence type="ECO:0000313" key="2">
    <source>
        <dbReference type="Proteomes" id="UP000095282"/>
    </source>
</evidence>
<keyword evidence="2" id="KW-1185">Reference proteome</keyword>
<dbReference type="WBParaSite" id="Csp11.Scaffold559.g3867.t1">
    <property type="protein sequence ID" value="Csp11.Scaffold559.g3867.t1"/>
    <property type="gene ID" value="Csp11.Scaffold559.g3867"/>
</dbReference>
<dbReference type="Gene3D" id="3.30.710.10">
    <property type="entry name" value="Potassium Channel Kv1.1, Chain A"/>
    <property type="match status" value="1"/>
</dbReference>
<dbReference type="PANTHER" id="PTHR22743:SF165">
    <property type="entry name" value="BTB AND MATH DOMAIN CONTAINING-RELATED"/>
    <property type="match status" value="1"/>
</dbReference>
<dbReference type="InterPro" id="IPR000210">
    <property type="entry name" value="BTB/POZ_dom"/>
</dbReference>
<dbReference type="SMART" id="SM00225">
    <property type="entry name" value="BTB"/>
    <property type="match status" value="1"/>
</dbReference>
<dbReference type="InterPro" id="IPR011333">
    <property type="entry name" value="SKP1/BTB/POZ_sf"/>
</dbReference>
<dbReference type="AlphaFoldDB" id="A0A1I7T9Y6"/>
<feature type="domain" description="BTB" evidence="1">
    <location>
        <begin position="37"/>
        <end position="105"/>
    </location>
</feature>
<dbReference type="SUPFAM" id="SSF54695">
    <property type="entry name" value="POZ domain"/>
    <property type="match status" value="1"/>
</dbReference>
<dbReference type="CDD" id="cd18186">
    <property type="entry name" value="BTB_POZ_ZBTB_KLHL-like"/>
    <property type="match status" value="1"/>
</dbReference>
<dbReference type="Proteomes" id="UP000095282">
    <property type="component" value="Unplaced"/>
</dbReference>
<proteinExistence type="predicted"/>
<accession>A0A1I7T9Y6</accession>
<evidence type="ECO:0000259" key="1">
    <source>
        <dbReference type="PROSITE" id="PS50097"/>
    </source>
</evidence>
<evidence type="ECO:0000313" key="3">
    <source>
        <dbReference type="WBParaSite" id="Csp11.Scaffold559.g3867.t1"/>
    </source>
</evidence>
<dbReference type="Pfam" id="PF00651">
    <property type="entry name" value="BTB"/>
    <property type="match status" value="1"/>
</dbReference>
<dbReference type="PANTHER" id="PTHR22743">
    <property type="entry name" value="MEPRIN/TRAF-LIKE MATH FAMILY-C.ELEGANS"/>
    <property type="match status" value="1"/>
</dbReference>
<sequence>MEDPDLQNQGNQILSILLGKPETSSQISFKEFSDPSDMVTFNFKDNKIFYSSKQILANASVYFMRRFFGPNAKYDDDTIIFDDVTSENFNIFMNHIYHPTRVITETNLEIILPLAFTVLNLLIKCERYLLDTEKLFVDEKKEYAEKYDLEWLLSACNNFKEAASRYQ</sequence>
<name>A0A1I7T9Y6_9PELO</name>
<dbReference type="STRING" id="1561998.A0A1I7T9Y6"/>